<evidence type="ECO:0000259" key="2">
    <source>
        <dbReference type="Pfam" id="PF14244"/>
    </source>
</evidence>
<keyword evidence="3" id="KW-1185">Reference proteome</keyword>
<proteinExistence type="predicted"/>
<protein>
    <submittedName>
        <fullName evidence="4">Uncharacterized protein LOC116214449</fullName>
    </submittedName>
</protein>
<name>A0A6P8EJ91_PUNGR</name>
<feature type="domain" description="Retrotransposon Copia-like N-terminal" evidence="2">
    <location>
        <begin position="15"/>
        <end position="58"/>
    </location>
</feature>
<feature type="region of interest" description="Disordered" evidence="1">
    <location>
        <begin position="232"/>
        <end position="338"/>
    </location>
</feature>
<organism evidence="3 4">
    <name type="scientific">Punica granatum</name>
    <name type="common">Pomegranate</name>
    <dbReference type="NCBI Taxonomy" id="22663"/>
    <lineage>
        <taxon>Eukaryota</taxon>
        <taxon>Viridiplantae</taxon>
        <taxon>Streptophyta</taxon>
        <taxon>Embryophyta</taxon>
        <taxon>Tracheophyta</taxon>
        <taxon>Spermatophyta</taxon>
        <taxon>Magnoliopsida</taxon>
        <taxon>eudicotyledons</taxon>
        <taxon>Gunneridae</taxon>
        <taxon>Pentapetalae</taxon>
        <taxon>rosids</taxon>
        <taxon>malvids</taxon>
        <taxon>Myrtales</taxon>
        <taxon>Lythraceae</taxon>
        <taxon>Punica</taxon>
    </lineage>
</organism>
<accession>A0A6P8EJ91</accession>
<evidence type="ECO:0000313" key="4">
    <source>
        <dbReference type="RefSeq" id="XP_031405713.1"/>
    </source>
</evidence>
<dbReference type="Proteomes" id="UP000515151">
    <property type="component" value="Chromosome 7"/>
</dbReference>
<dbReference type="InterPro" id="IPR029472">
    <property type="entry name" value="Copia-like_N"/>
</dbReference>
<dbReference type="GeneID" id="116214449"/>
<dbReference type="AlphaFoldDB" id="A0A6P8EJ91"/>
<reference evidence="4" key="2">
    <citation type="submission" date="2025-08" db="UniProtKB">
        <authorList>
            <consortium name="RefSeq"/>
        </authorList>
    </citation>
    <scope>IDENTIFICATION</scope>
    <source>
        <tissue evidence="4">Leaf</tissue>
    </source>
</reference>
<sequence length="499" mass="54265">MSKDTNMPAAYILSSSDGPGTQLISCKLNGRNYNTWSQAMQTALQAKNKLGFIEGRTKNCRTRWLGQRMPKFSRMISGNDSRKDRKSVSEYYSKLKSLWDELELYLDLPACTCDAGAQIAAQKEKGKVHQFLIGLNPDFSTIRSQILSMDPLPNVNKAHSMAAHDEAQRLIAQRRESHSEMMGFAAKVAIDSGGSNPNFGPNRGDFKPRGRPFCDFCGRNGHHRASCYQLHGYPTSDQANQRSSRGYSSGQSQMRGGGGSFGSSSVQQMRGGGIGFGSSNSGQSGKFYSGGSSQTRSAQMSRGQWKPNQTAQHNQSAQLFSSQNSTGHMAGQAQAHSEQADLNKLAHLSEAQLQQLVSLVSRDDGEAHRLSGENFMHIASQLDWIIDSGASCHMTGSLDSLSDIVPINDGPIIHVPNGTTKATFVGKDRTSGSTIGVGKLHGGVWLLRQVSSSLQKAQAMKADTEDIWHNRHGTWWQLDSIGAPGWPSPSHFPCVDVAI</sequence>
<dbReference type="PANTHER" id="PTHR34222">
    <property type="entry name" value="GAG_PRE-INTEGRS DOMAIN-CONTAINING PROTEIN"/>
    <property type="match status" value="1"/>
</dbReference>
<dbReference type="OrthoDB" id="5544992at2759"/>
<dbReference type="PANTHER" id="PTHR34222:SF79">
    <property type="entry name" value="RETROVIRUS-RELATED POL POLYPROTEIN FROM TRANSPOSON TNT 1-94"/>
    <property type="match status" value="1"/>
</dbReference>
<feature type="compositionally biased region" description="Polar residues" evidence="1">
    <location>
        <begin position="290"/>
        <end position="327"/>
    </location>
</feature>
<evidence type="ECO:0000256" key="1">
    <source>
        <dbReference type="SAM" id="MobiDB-lite"/>
    </source>
</evidence>
<feature type="compositionally biased region" description="Low complexity" evidence="1">
    <location>
        <begin position="241"/>
        <end position="254"/>
    </location>
</feature>
<evidence type="ECO:0000313" key="3">
    <source>
        <dbReference type="Proteomes" id="UP000515151"/>
    </source>
</evidence>
<dbReference type="Pfam" id="PF14244">
    <property type="entry name" value="Retrotran_gag_3"/>
    <property type="match status" value="1"/>
</dbReference>
<gene>
    <name evidence="4" type="primary">LOC116214449</name>
</gene>
<dbReference type="RefSeq" id="XP_031405713.1">
    <property type="nucleotide sequence ID" value="XM_031549853.1"/>
</dbReference>
<reference evidence="3" key="1">
    <citation type="journal article" date="2020" name="Plant Biotechnol. J.">
        <title>The pomegranate (Punica granatum L.) draft genome dissects genetic divergence between soft- and hard-seeded cultivars.</title>
        <authorList>
            <person name="Luo X."/>
            <person name="Li H."/>
            <person name="Wu Z."/>
            <person name="Yao W."/>
            <person name="Zhao P."/>
            <person name="Cao D."/>
            <person name="Yu H."/>
            <person name="Li K."/>
            <person name="Poudel K."/>
            <person name="Zhao D."/>
            <person name="Zhang F."/>
            <person name="Xia X."/>
            <person name="Chen L."/>
            <person name="Wang Q."/>
            <person name="Jing D."/>
            <person name="Cao S."/>
        </authorList>
    </citation>
    <scope>NUCLEOTIDE SEQUENCE [LARGE SCALE GENOMIC DNA]</scope>
    <source>
        <strain evidence="3">cv. Tunisia</strain>
    </source>
</reference>